<dbReference type="InterPro" id="IPR007693">
    <property type="entry name" value="DNA_helicase_DnaB-like_N"/>
</dbReference>
<dbReference type="GO" id="GO:0005524">
    <property type="term" value="F:ATP binding"/>
    <property type="evidence" value="ECO:0007669"/>
    <property type="project" value="UniProtKB-KW"/>
</dbReference>
<evidence type="ECO:0000256" key="11">
    <source>
        <dbReference type="ARBA" id="ARBA00048954"/>
    </source>
</evidence>
<dbReference type="InterPro" id="IPR036185">
    <property type="entry name" value="DNA_heli_DnaB-like_N_sf"/>
</dbReference>
<dbReference type="Gene3D" id="1.10.860.10">
    <property type="entry name" value="DNAb Helicase, Chain A"/>
    <property type="match status" value="1"/>
</dbReference>
<keyword evidence="8" id="KW-0238">DNA-binding</keyword>
<dbReference type="GO" id="GO:0043139">
    <property type="term" value="F:5'-3' DNA helicase activity"/>
    <property type="evidence" value="ECO:0007669"/>
    <property type="project" value="UniProtKB-EC"/>
</dbReference>
<comment type="catalytic activity">
    <reaction evidence="11">
        <text>ATP + H2O = ADP + phosphate + H(+)</text>
        <dbReference type="Rhea" id="RHEA:13065"/>
        <dbReference type="ChEBI" id="CHEBI:15377"/>
        <dbReference type="ChEBI" id="CHEBI:15378"/>
        <dbReference type="ChEBI" id="CHEBI:30616"/>
        <dbReference type="ChEBI" id="CHEBI:43474"/>
        <dbReference type="ChEBI" id="CHEBI:456216"/>
        <dbReference type="EC" id="5.6.2.3"/>
    </reaction>
</comment>
<dbReference type="GO" id="GO:1990077">
    <property type="term" value="C:primosome complex"/>
    <property type="evidence" value="ECO:0007669"/>
    <property type="project" value="UniProtKB-KW"/>
</dbReference>
<keyword evidence="5" id="KW-0378">Hydrolase</keyword>
<proteinExistence type="inferred from homology"/>
<dbReference type="PROSITE" id="PS51199">
    <property type="entry name" value="SF4_HELICASE"/>
    <property type="match status" value="1"/>
</dbReference>
<dbReference type="SUPFAM" id="SSF52540">
    <property type="entry name" value="P-loop containing nucleoside triphosphate hydrolases"/>
    <property type="match status" value="1"/>
</dbReference>
<accession>A0A6J4L3G6</accession>
<keyword evidence="2" id="KW-0639">Primosome</keyword>
<comment type="similarity">
    <text evidence="1">Belongs to the helicase family. DnaB subfamily.</text>
</comment>
<dbReference type="InterPro" id="IPR016136">
    <property type="entry name" value="DNA_helicase_N/primase_C"/>
</dbReference>
<dbReference type="PANTHER" id="PTHR30153">
    <property type="entry name" value="REPLICATIVE DNA HELICASE DNAB"/>
    <property type="match status" value="1"/>
</dbReference>
<dbReference type="Gene3D" id="3.40.50.300">
    <property type="entry name" value="P-loop containing nucleotide triphosphate hydrolases"/>
    <property type="match status" value="1"/>
</dbReference>
<keyword evidence="4" id="KW-0547">Nucleotide-binding</keyword>
<dbReference type="EMBL" id="CADCTW010000097">
    <property type="protein sequence ID" value="CAA9323093.1"/>
    <property type="molecule type" value="Genomic_DNA"/>
</dbReference>
<evidence type="ECO:0000256" key="9">
    <source>
        <dbReference type="ARBA" id="ARBA00023235"/>
    </source>
</evidence>
<evidence type="ECO:0000256" key="4">
    <source>
        <dbReference type="ARBA" id="ARBA00022741"/>
    </source>
</evidence>
<organism evidence="13">
    <name type="scientific">uncultured Gemmatimonadota bacterium</name>
    <dbReference type="NCBI Taxonomy" id="203437"/>
    <lineage>
        <taxon>Bacteria</taxon>
        <taxon>Pseudomonadati</taxon>
        <taxon>Gemmatimonadota</taxon>
        <taxon>environmental samples</taxon>
    </lineage>
</organism>
<evidence type="ECO:0000259" key="12">
    <source>
        <dbReference type="PROSITE" id="PS51199"/>
    </source>
</evidence>
<dbReference type="AlphaFoldDB" id="A0A6J4L3G6"/>
<gene>
    <name evidence="13" type="ORF">AVDCRST_MAG68-2083</name>
</gene>
<dbReference type="SUPFAM" id="SSF48024">
    <property type="entry name" value="N-terminal domain of DnaB helicase"/>
    <property type="match status" value="1"/>
</dbReference>
<protein>
    <recommendedName>
        <fullName evidence="10">DNA 5'-3' helicase</fullName>
        <ecNumber evidence="10">5.6.2.3</ecNumber>
    </recommendedName>
</protein>
<keyword evidence="3" id="KW-0235">DNA replication</keyword>
<dbReference type="PANTHER" id="PTHR30153:SF2">
    <property type="entry name" value="REPLICATIVE DNA HELICASE"/>
    <property type="match status" value="1"/>
</dbReference>
<sequence length="445" mass="48909">MTDPLEQSAWTDSDHERSLIASCLIVTAFHRKALDNGLGVEHFAHPAHQHMWAAMAEISDRGGHPTVHSVSEILHRDGNLEAAGGRQAIDHMTADTYGVDRPAAFNDAVSSVKRNAAWRANAVKATALLAAAQRRVPAEWRHAEERLGETVQRTQAKAVFTPDDRSTGLMEALQGGRHVERFAWPLGRLNSLSRGGARRGHLTVMAGPPSHGKSCLLDGALEGMWAEGRRVALYLNEMEPDERTLRITARLSGVSLSVLQEAEAGAHRLTERDAARVLEGMQRDHIDIVKCSGWTAARICQHARRQAYDVVGVDILQRLRSDNGKKRHEVLDDAVNEFDRLAKDGPGRHVIVCAHVNRARAVDSGRFPMPSIVDLKDTGSLGEIADNVLFVWRKQDPKTLEALDVGIVRFAKCRGGKLGGEVVVFDGEHQRFNPGTESDERELAA</sequence>
<dbReference type="InterPro" id="IPR027417">
    <property type="entry name" value="P-loop_NTPase"/>
</dbReference>
<dbReference type="GO" id="GO:0006269">
    <property type="term" value="P:DNA replication, synthesis of primer"/>
    <property type="evidence" value="ECO:0007669"/>
    <property type="project" value="UniProtKB-KW"/>
</dbReference>
<evidence type="ECO:0000256" key="3">
    <source>
        <dbReference type="ARBA" id="ARBA00022705"/>
    </source>
</evidence>
<evidence type="ECO:0000313" key="13">
    <source>
        <dbReference type="EMBL" id="CAA9323093.1"/>
    </source>
</evidence>
<dbReference type="GO" id="GO:0016787">
    <property type="term" value="F:hydrolase activity"/>
    <property type="evidence" value="ECO:0007669"/>
    <property type="project" value="UniProtKB-KW"/>
</dbReference>
<reference evidence="13" key="1">
    <citation type="submission" date="2020-02" db="EMBL/GenBank/DDBJ databases">
        <authorList>
            <person name="Meier V. D."/>
        </authorList>
    </citation>
    <scope>NUCLEOTIDE SEQUENCE</scope>
    <source>
        <strain evidence="13">AVDCRST_MAG68</strain>
    </source>
</reference>
<feature type="domain" description="SF4 helicase" evidence="12">
    <location>
        <begin position="175"/>
        <end position="439"/>
    </location>
</feature>
<dbReference type="InterPro" id="IPR007694">
    <property type="entry name" value="DNA_helicase_DnaB-like_C"/>
</dbReference>
<keyword evidence="9" id="KW-0413">Isomerase</keyword>
<dbReference type="EC" id="5.6.2.3" evidence="10"/>
<evidence type="ECO:0000256" key="5">
    <source>
        <dbReference type="ARBA" id="ARBA00022801"/>
    </source>
</evidence>
<evidence type="ECO:0000256" key="7">
    <source>
        <dbReference type="ARBA" id="ARBA00022840"/>
    </source>
</evidence>
<dbReference type="GO" id="GO:0005829">
    <property type="term" value="C:cytosol"/>
    <property type="evidence" value="ECO:0007669"/>
    <property type="project" value="TreeGrafter"/>
</dbReference>
<evidence type="ECO:0000256" key="1">
    <source>
        <dbReference type="ARBA" id="ARBA00008428"/>
    </source>
</evidence>
<evidence type="ECO:0000256" key="2">
    <source>
        <dbReference type="ARBA" id="ARBA00022515"/>
    </source>
</evidence>
<keyword evidence="6" id="KW-0347">Helicase</keyword>
<keyword evidence="7" id="KW-0067">ATP-binding</keyword>
<name>A0A6J4L3G6_9BACT</name>
<evidence type="ECO:0000256" key="10">
    <source>
        <dbReference type="ARBA" id="ARBA00044969"/>
    </source>
</evidence>
<evidence type="ECO:0000256" key="8">
    <source>
        <dbReference type="ARBA" id="ARBA00023125"/>
    </source>
</evidence>
<evidence type="ECO:0000256" key="6">
    <source>
        <dbReference type="ARBA" id="ARBA00022806"/>
    </source>
</evidence>
<dbReference type="Pfam" id="PF03796">
    <property type="entry name" value="DnaB_C"/>
    <property type="match status" value="1"/>
</dbReference>
<dbReference type="Pfam" id="PF00772">
    <property type="entry name" value="DnaB"/>
    <property type="match status" value="1"/>
</dbReference>
<dbReference type="GO" id="GO:0003677">
    <property type="term" value="F:DNA binding"/>
    <property type="evidence" value="ECO:0007669"/>
    <property type="project" value="UniProtKB-KW"/>
</dbReference>